<dbReference type="InterPro" id="IPR010295">
    <property type="entry name" value="DUF898"/>
</dbReference>
<evidence type="ECO:0000256" key="1">
    <source>
        <dbReference type="SAM" id="MobiDB-lite"/>
    </source>
</evidence>
<dbReference type="AlphaFoldDB" id="A0A1I0FFG0"/>
<feature type="transmembrane region" description="Helical" evidence="2">
    <location>
        <begin position="362"/>
        <end position="382"/>
    </location>
</feature>
<feature type="transmembrane region" description="Helical" evidence="2">
    <location>
        <begin position="239"/>
        <end position="262"/>
    </location>
</feature>
<feature type="transmembrane region" description="Helical" evidence="2">
    <location>
        <begin position="123"/>
        <end position="143"/>
    </location>
</feature>
<dbReference type="STRING" id="430453.SAMN04487962_11288"/>
<feature type="transmembrane region" description="Helical" evidence="2">
    <location>
        <begin position="177"/>
        <end position="207"/>
    </location>
</feature>
<evidence type="ECO:0000313" key="3">
    <source>
        <dbReference type="EMBL" id="SET56737.1"/>
    </source>
</evidence>
<dbReference type="Proteomes" id="UP000198762">
    <property type="component" value="Unassembled WGS sequence"/>
</dbReference>
<dbReference type="RefSeq" id="WP_091852772.1">
    <property type="nucleotide sequence ID" value="NZ_FOHZ01000012.1"/>
</dbReference>
<feature type="transmembrane region" description="Helical" evidence="2">
    <location>
        <begin position="320"/>
        <end position="342"/>
    </location>
</feature>
<gene>
    <name evidence="3" type="ORF">SAMN04487962_11288</name>
</gene>
<accession>A0A1I0FFG0</accession>
<name>A0A1I0FFG0_9GAMM</name>
<protein>
    <submittedName>
        <fullName evidence="3">Uncharacterized membrane protein YjgN, DUF898 family</fullName>
    </submittedName>
</protein>
<evidence type="ECO:0000313" key="4">
    <source>
        <dbReference type="Proteomes" id="UP000198762"/>
    </source>
</evidence>
<feature type="transmembrane region" description="Helical" evidence="2">
    <location>
        <begin position="289"/>
        <end position="313"/>
    </location>
</feature>
<dbReference type="Pfam" id="PF05987">
    <property type="entry name" value="DUF898"/>
    <property type="match status" value="1"/>
</dbReference>
<feature type="region of interest" description="Disordered" evidence="1">
    <location>
        <begin position="80"/>
        <end position="107"/>
    </location>
</feature>
<dbReference type="EMBL" id="FOHZ01000012">
    <property type="protein sequence ID" value="SET56737.1"/>
    <property type="molecule type" value="Genomic_DNA"/>
</dbReference>
<feature type="compositionally biased region" description="Pro residues" evidence="1">
    <location>
        <begin position="82"/>
        <end position="94"/>
    </location>
</feature>
<reference evidence="4" key="1">
    <citation type="submission" date="2016-10" db="EMBL/GenBank/DDBJ databases">
        <authorList>
            <person name="Varghese N."/>
            <person name="Submissions S."/>
        </authorList>
    </citation>
    <scope>NUCLEOTIDE SEQUENCE [LARGE SCALE GENOMIC DNA]</scope>
    <source>
        <strain evidence="4">CGMCC 1.6489</strain>
    </source>
</reference>
<organism evidence="3 4">
    <name type="scientific">Marinobacter segnicrescens</name>
    <dbReference type="NCBI Taxonomy" id="430453"/>
    <lineage>
        <taxon>Bacteria</taxon>
        <taxon>Pseudomonadati</taxon>
        <taxon>Pseudomonadota</taxon>
        <taxon>Gammaproteobacteria</taxon>
        <taxon>Pseudomonadales</taxon>
        <taxon>Marinobacteraceae</taxon>
        <taxon>Marinobacter</taxon>
    </lineage>
</organism>
<dbReference type="OrthoDB" id="9765721at2"/>
<keyword evidence="2" id="KW-0812">Transmembrane</keyword>
<keyword evidence="2" id="KW-0472">Membrane</keyword>
<evidence type="ECO:0000256" key="2">
    <source>
        <dbReference type="SAM" id="Phobius"/>
    </source>
</evidence>
<proteinExistence type="predicted"/>
<keyword evidence="2" id="KW-1133">Transmembrane helix</keyword>
<keyword evidence="4" id="KW-1185">Reference proteome</keyword>
<sequence length="432" mass="47398">MSEQQFKIVFEGRVAEGVSPDQARDNIRALFSLSDARLEHLFSGQPVVMKSGLDAGAADNYLNRMQRAGIVATRVAMRAPAPAAPPTPPVPPVKPTGSAGSGREDDEPRIAGFRFNGNGKEYFGIWIVNILLTIVTLGIYSAWAKVRNLQYFYGNTELDGASFQFLARPTTILKGRLIALAALILYSAAFAFFPVIGLLLMVLLVIGTPWIIVRSLRFHAINTAYRNVRFDFEGRYLDALMLTLIWPVLNALCLFLLTPLIARKGHQFLVEGSRYGTTPFQWHGATGTYYRFFGIGLLIAIGVIVAAIVLSMINPVIGPIIGAVGYLGLFGYFKAGLANLMINHAELSDHQLTSELEPVRLAWILVSNSFLTVITLGLYLPWAKVRLARYRADRTSMAIQGDLDHFVAAESRRTSALGEELGEAFDVGFAAI</sequence>